<reference evidence="2 3" key="1">
    <citation type="journal article" date="2015" name="PLoS Pathog.">
        <title>Leptomonas seymouri: Adaptations to the Dixenous Life Cycle Analyzed by Genome Sequencing, Transcriptome Profiling and Co-infection with Leishmania donovani.</title>
        <authorList>
            <person name="Kraeva N."/>
            <person name="Butenko A."/>
            <person name="Hlavacova J."/>
            <person name="Kostygov A."/>
            <person name="Myskova J."/>
            <person name="Grybchuk D."/>
            <person name="Lestinova T."/>
            <person name="Votypka J."/>
            <person name="Volf P."/>
            <person name="Opperdoes F."/>
            <person name="Flegontov P."/>
            <person name="Lukes J."/>
            <person name="Yurchenko V."/>
        </authorList>
    </citation>
    <scope>NUCLEOTIDE SEQUENCE [LARGE SCALE GENOMIC DNA]</scope>
    <source>
        <strain evidence="2 3">ATCC 30220</strain>
    </source>
</reference>
<dbReference type="AlphaFoldDB" id="A0A0N0P2V1"/>
<protein>
    <submittedName>
        <fullName evidence="2">Uncharacterized protein</fullName>
    </submittedName>
</protein>
<gene>
    <name evidence="2" type="ORF">ABL78_7573</name>
</gene>
<evidence type="ECO:0000313" key="2">
    <source>
        <dbReference type="EMBL" id="KPI83389.1"/>
    </source>
</evidence>
<dbReference type="Gene3D" id="1.10.150.20">
    <property type="entry name" value="5' to 3' exonuclease, C-terminal subdomain"/>
    <property type="match status" value="1"/>
</dbReference>
<comment type="caution">
    <text evidence="2">The sequence shown here is derived from an EMBL/GenBank/DDBJ whole genome shotgun (WGS) entry which is preliminary data.</text>
</comment>
<name>A0A0N0P2V1_LEPSE</name>
<feature type="compositionally biased region" description="Polar residues" evidence="1">
    <location>
        <begin position="183"/>
        <end position="192"/>
    </location>
</feature>
<dbReference type="Proteomes" id="UP000038009">
    <property type="component" value="Unassembled WGS sequence"/>
</dbReference>
<dbReference type="GO" id="GO:0070914">
    <property type="term" value="P:UV-damage excision repair"/>
    <property type="evidence" value="ECO:0007669"/>
    <property type="project" value="TreeGrafter"/>
</dbReference>
<organism evidence="2 3">
    <name type="scientific">Leptomonas seymouri</name>
    <dbReference type="NCBI Taxonomy" id="5684"/>
    <lineage>
        <taxon>Eukaryota</taxon>
        <taxon>Discoba</taxon>
        <taxon>Euglenozoa</taxon>
        <taxon>Kinetoplastea</taxon>
        <taxon>Metakinetoplastina</taxon>
        <taxon>Trypanosomatida</taxon>
        <taxon>Trypanosomatidae</taxon>
        <taxon>Leishmaniinae</taxon>
        <taxon>Leptomonas</taxon>
    </lineage>
</organism>
<dbReference type="GO" id="GO:0003684">
    <property type="term" value="F:damaged DNA binding"/>
    <property type="evidence" value="ECO:0007669"/>
    <property type="project" value="InterPro"/>
</dbReference>
<proteinExistence type="predicted"/>
<dbReference type="PANTHER" id="PTHR12749:SF0">
    <property type="entry name" value="DNA EXCISION REPAIR PROTEIN ERCC-1"/>
    <property type="match status" value="1"/>
</dbReference>
<feature type="region of interest" description="Disordered" evidence="1">
    <location>
        <begin position="170"/>
        <end position="212"/>
    </location>
</feature>
<dbReference type="GO" id="GO:0000110">
    <property type="term" value="C:nucleotide-excision repair factor 1 complex"/>
    <property type="evidence" value="ECO:0007669"/>
    <property type="project" value="TreeGrafter"/>
</dbReference>
<sequence>MVWMTNPKPTLETLSWLNLECGVAQRCGLLLVWAVEDVVQFLAGLVASAVTSLEFNAFARQDVNDAPLPVLIDALTQTPQIVTRNDVVRIANRKKCLADVLMSEAGDWEGIPGLGHKKAARLQHLFRTSFLSSQQTVESFMCNSDAQDSFGGAPPEATTTAMRTEEAVMSTEGAESPMLAPSTRGSGATSSGIADMMRALQRRRDDEDVEDV</sequence>
<evidence type="ECO:0000313" key="3">
    <source>
        <dbReference type="Proteomes" id="UP000038009"/>
    </source>
</evidence>
<dbReference type="GO" id="GO:0006312">
    <property type="term" value="P:mitotic recombination"/>
    <property type="evidence" value="ECO:0007669"/>
    <property type="project" value="TreeGrafter"/>
</dbReference>
<dbReference type="VEuPathDB" id="TriTrypDB:Lsey_0384_0030"/>
<dbReference type="OrthoDB" id="10262814at2759"/>
<dbReference type="EMBL" id="LJSK01000384">
    <property type="protein sequence ID" value="KPI83389.1"/>
    <property type="molecule type" value="Genomic_DNA"/>
</dbReference>
<accession>A0A0N0P2V1</accession>
<dbReference type="GO" id="GO:0070522">
    <property type="term" value="C:ERCC4-ERCC1 complex"/>
    <property type="evidence" value="ECO:0007669"/>
    <property type="project" value="TreeGrafter"/>
</dbReference>
<dbReference type="GO" id="GO:0003697">
    <property type="term" value="F:single-stranded DNA binding"/>
    <property type="evidence" value="ECO:0007669"/>
    <property type="project" value="TreeGrafter"/>
</dbReference>
<keyword evidence="3" id="KW-1185">Reference proteome</keyword>
<evidence type="ECO:0000256" key="1">
    <source>
        <dbReference type="SAM" id="MobiDB-lite"/>
    </source>
</evidence>
<dbReference type="PANTHER" id="PTHR12749">
    <property type="entry name" value="EXCISION REPAIR CROSS-COMPLEMENTING 1 ERCC1"/>
    <property type="match status" value="1"/>
</dbReference>
<dbReference type="InterPro" id="IPR004579">
    <property type="entry name" value="ERCC1/RAD10/SWI10"/>
</dbReference>